<feature type="domain" description="GCVT N-terminal" evidence="2">
    <location>
        <begin position="25"/>
        <end position="239"/>
    </location>
</feature>
<evidence type="ECO:0000256" key="1">
    <source>
        <dbReference type="PIRSR" id="PIRSR006487-1"/>
    </source>
</evidence>
<dbReference type="GO" id="GO:0016226">
    <property type="term" value="P:iron-sulfur cluster assembly"/>
    <property type="evidence" value="ECO:0007669"/>
    <property type="project" value="TreeGrafter"/>
</dbReference>
<proteinExistence type="predicted"/>
<dbReference type="Proteomes" id="UP000199533">
    <property type="component" value="Unassembled WGS sequence"/>
</dbReference>
<dbReference type="InterPro" id="IPR029043">
    <property type="entry name" value="GcvT/YgfZ_C"/>
</dbReference>
<dbReference type="Gene3D" id="2.40.30.160">
    <property type="match status" value="1"/>
</dbReference>
<dbReference type="Gene3D" id="3.30.70.1400">
    <property type="entry name" value="Aminomethyltransferase beta-barrel domains"/>
    <property type="match status" value="1"/>
</dbReference>
<dbReference type="NCBIfam" id="TIGR03317">
    <property type="entry name" value="ygfZ_signature"/>
    <property type="match status" value="1"/>
</dbReference>
<name>A0A1I4D3B4_9PROT</name>
<dbReference type="PIRSF" id="PIRSF006487">
    <property type="entry name" value="GcvT"/>
    <property type="match status" value="1"/>
</dbReference>
<gene>
    <name evidence="3" type="ORF">SAMN05216302_101826</name>
</gene>
<dbReference type="EMBL" id="FOSP01000018">
    <property type="protein sequence ID" value="SFK86676.1"/>
    <property type="molecule type" value="Genomic_DNA"/>
</dbReference>
<dbReference type="InterPro" id="IPR045179">
    <property type="entry name" value="YgfZ/GcvT"/>
</dbReference>
<sequence length="347" mass="39028">MMQKNWRTFLQNYNAVIENDRVIQFGDCQAELKHAQTETILTDLSHYGLLCFSGDDTQAFLQSQLSCDVMEVKAGRAQYGSYCTPKGRVLANFTLWQRNDEWMMQLPISLCEAIQKRLSMFVLRSKVHINDCSEQWIRIGVAGIEACKRIEDVMETSLQICQQLRVMHTPQASIFCYAPNRLELLVSEVYAGELWQTLSKDIHPVGAACWDWMQIRAGIPVILTPTQEQFLPQMINLDIIGGVSFKKGCYPGQEIVARTQYLGKLKRRMFLANIATNNPVSAGDDLFDIETNDQSCGKIVNAAPAPNGGYDVLAVIQHSSVDTGKIHWKNPCGPVLSIDTLPYTLDV</sequence>
<dbReference type="Pfam" id="PF01571">
    <property type="entry name" value="GCV_T"/>
    <property type="match status" value="1"/>
</dbReference>
<dbReference type="PANTHER" id="PTHR22602">
    <property type="entry name" value="TRANSFERASE CAF17, MITOCHONDRIAL-RELATED"/>
    <property type="match status" value="1"/>
</dbReference>
<accession>A0A1I4D3B4</accession>
<dbReference type="SUPFAM" id="SSF103025">
    <property type="entry name" value="Folate-binding domain"/>
    <property type="match status" value="1"/>
</dbReference>
<dbReference type="STRING" id="52441.SAMN05216302_101826"/>
<protein>
    <recommendedName>
        <fullName evidence="2">GCVT N-terminal domain-containing protein</fullName>
    </recommendedName>
</protein>
<dbReference type="RefSeq" id="WP_342028539.1">
    <property type="nucleotide sequence ID" value="NZ_FOSP01000018.1"/>
</dbReference>
<reference evidence="4" key="1">
    <citation type="submission" date="2016-10" db="EMBL/GenBank/DDBJ databases">
        <authorList>
            <person name="Varghese N."/>
            <person name="Submissions S."/>
        </authorList>
    </citation>
    <scope>NUCLEOTIDE SEQUENCE [LARGE SCALE GENOMIC DNA]</scope>
    <source>
        <strain evidence="4">Nm69</strain>
    </source>
</reference>
<dbReference type="Gene3D" id="3.30.70.1630">
    <property type="match status" value="1"/>
</dbReference>
<dbReference type="SUPFAM" id="SSF101790">
    <property type="entry name" value="Aminomethyltransferase beta-barrel domain"/>
    <property type="match status" value="1"/>
</dbReference>
<dbReference type="InterPro" id="IPR006222">
    <property type="entry name" value="GCVT_N"/>
</dbReference>
<dbReference type="InterPro" id="IPR017703">
    <property type="entry name" value="YgfZ/GCV_T_CS"/>
</dbReference>
<evidence type="ECO:0000313" key="3">
    <source>
        <dbReference type="EMBL" id="SFK86676.1"/>
    </source>
</evidence>
<evidence type="ECO:0000313" key="4">
    <source>
        <dbReference type="Proteomes" id="UP000199533"/>
    </source>
</evidence>
<dbReference type="AlphaFoldDB" id="A0A1I4D3B4"/>
<keyword evidence="4" id="KW-1185">Reference proteome</keyword>
<organism evidence="3 4">
    <name type="scientific">Nitrosomonas aestuarii</name>
    <dbReference type="NCBI Taxonomy" id="52441"/>
    <lineage>
        <taxon>Bacteria</taxon>
        <taxon>Pseudomonadati</taxon>
        <taxon>Pseudomonadota</taxon>
        <taxon>Betaproteobacteria</taxon>
        <taxon>Nitrosomonadales</taxon>
        <taxon>Nitrosomonadaceae</taxon>
        <taxon>Nitrosomonas</taxon>
    </lineage>
</organism>
<feature type="binding site" evidence="1">
    <location>
        <position position="183"/>
    </location>
    <ligand>
        <name>substrate</name>
    </ligand>
</feature>
<evidence type="ECO:0000259" key="2">
    <source>
        <dbReference type="Pfam" id="PF01571"/>
    </source>
</evidence>
<dbReference type="PANTHER" id="PTHR22602:SF0">
    <property type="entry name" value="TRANSFERASE CAF17, MITOCHONDRIAL-RELATED"/>
    <property type="match status" value="1"/>
</dbReference>